<dbReference type="EMBL" id="JANPWB010000010">
    <property type="protein sequence ID" value="KAJ1141693.1"/>
    <property type="molecule type" value="Genomic_DNA"/>
</dbReference>
<dbReference type="Proteomes" id="UP001066276">
    <property type="component" value="Chromosome 6"/>
</dbReference>
<dbReference type="AlphaFoldDB" id="A0AAV7QTC8"/>
<keyword evidence="3" id="KW-1185">Reference proteome</keyword>
<organism evidence="2 3">
    <name type="scientific">Pleurodeles waltl</name>
    <name type="common">Iberian ribbed newt</name>
    <dbReference type="NCBI Taxonomy" id="8319"/>
    <lineage>
        <taxon>Eukaryota</taxon>
        <taxon>Metazoa</taxon>
        <taxon>Chordata</taxon>
        <taxon>Craniata</taxon>
        <taxon>Vertebrata</taxon>
        <taxon>Euteleostomi</taxon>
        <taxon>Amphibia</taxon>
        <taxon>Batrachia</taxon>
        <taxon>Caudata</taxon>
        <taxon>Salamandroidea</taxon>
        <taxon>Salamandridae</taxon>
        <taxon>Pleurodelinae</taxon>
        <taxon>Pleurodeles</taxon>
    </lineage>
</organism>
<comment type="caution">
    <text evidence="2">The sequence shown here is derived from an EMBL/GenBank/DDBJ whole genome shotgun (WGS) entry which is preliminary data.</text>
</comment>
<name>A0AAV7QTC8_PLEWA</name>
<protein>
    <submittedName>
        <fullName evidence="2">Uncharacterized protein</fullName>
    </submittedName>
</protein>
<reference evidence="2" key="1">
    <citation type="journal article" date="2022" name="bioRxiv">
        <title>Sequencing and chromosome-scale assembly of the giantPleurodeles waltlgenome.</title>
        <authorList>
            <person name="Brown T."/>
            <person name="Elewa A."/>
            <person name="Iarovenko S."/>
            <person name="Subramanian E."/>
            <person name="Araus A.J."/>
            <person name="Petzold A."/>
            <person name="Susuki M."/>
            <person name="Suzuki K.-i.T."/>
            <person name="Hayashi T."/>
            <person name="Toyoda A."/>
            <person name="Oliveira C."/>
            <person name="Osipova E."/>
            <person name="Leigh N.D."/>
            <person name="Simon A."/>
            <person name="Yun M.H."/>
        </authorList>
    </citation>
    <scope>NUCLEOTIDE SEQUENCE</scope>
    <source>
        <strain evidence="2">20211129_DDA</strain>
        <tissue evidence="2">Liver</tissue>
    </source>
</reference>
<proteinExistence type="predicted"/>
<evidence type="ECO:0000313" key="2">
    <source>
        <dbReference type="EMBL" id="KAJ1141693.1"/>
    </source>
</evidence>
<feature type="region of interest" description="Disordered" evidence="1">
    <location>
        <begin position="167"/>
        <end position="186"/>
    </location>
</feature>
<gene>
    <name evidence="2" type="ORF">NDU88_008021</name>
</gene>
<accession>A0AAV7QTC8</accession>
<evidence type="ECO:0000313" key="3">
    <source>
        <dbReference type="Proteomes" id="UP001066276"/>
    </source>
</evidence>
<evidence type="ECO:0000256" key="1">
    <source>
        <dbReference type="SAM" id="MobiDB-lite"/>
    </source>
</evidence>
<sequence length="243" mass="25609">MRLLELLLRCLAEWHIHLPKPRGYLSGPPRVPTPIMATSSSPTRRASVIQALKTLYLGPGCRWAAAVPSGTDSEDERTNLVEGVDRLEAETSRDGRSPRNLTRRKAARFGDCRKAVRGEGRIAGGLPSGGAVSLHGLSPLSPLHRGPAAAAPNAALLNQAGLPPYLQSGNGGVDVPRPGGRRSSRASRMYCGLGPSTEITPRAALQQGLAVSNSGNVMGAAARARHPGPESVYPRRVTTPICV</sequence>